<dbReference type="Gene3D" id="3.40.50.2300">
    <property type="match status" value="2"/>
</dbReference>
<dbReference type="GeneID" id="98665886"/>
<dbReference type="InterPro" id="IPR010982">
    <property type="entry name" value="Lambda_DNA-bd_dom_sf"/>
</dbReference>
<dbReference type="RefSeq" id="WP_066605550.1">
    <property type="nucleotide sequence ID" value="NZ_FORY01000010.1"/>
</dbReference>
<dbReference type="CDD" id="cd06278">
    <property type="entry name" value="PBP1_LacI-like"/>
    <property type="match status" value="1"/>
</dbReference>
<dbReference type="PROSITE" id="PS50932">
    <property type="entry name" value="HTH_LACI_2"/>
    <property type="match status" value="1"/>
</dbReference>
<dbReference type="InterPro" id="IPR046335">
    <property type="entry name" value="LacI/GalR-like_sensor"/>
</dbReference>
<dbReference type="SUPFAM" id="SSF53822">
    <property type="entry name" value="Periplasmic binding protein-like I"/>
    <property type="match status" value="1"/>
</dbReference>
<dbReference type="OrthoDB" id="8433438at2"/>
<gene>
    <name evidence="7" type="ORF">SAMN04488138_11079</name>
</gene>
<sequence>MTERRPPEHRRPTSHDVARLAGVSRSAVSRCFTPGASISEETRNRIMSAATELGYRANALARNLKSQQSQLVAILASRLDTPFRARQVKHLSRALIAEGFRPLLLTADHSDDLEPLLSSMLDYNLAGMIVTSDTPPVAVVDECKRLRVPLVLINRNPEPDGGDRIQLDTRAAAETVFDMLYTAGARRFAVLRPEDRTYTVMGRVSAFCELVRSKGLSCHQLSCGTQSYAAGRASIRQHAELIHGCDGLFGTTDLLACGALDGLKHDLFLRVPEDIRVVGFDDIEQASWAPYDLSTVRQDAGAQAELAVAMMRARLQAPDAPIRREHPPLQPILRGTTEKTETR</sequence>
<organism evidence="7 8">
    <name type="scientific">Celeribacter halophilus</name>
    <dbReference type="NCBI Taxonomy" id="576117"/>
    <lineage>
        <taxon>Bacteria</taxon>
        <taxon>Pseudomonadati</taxon>
        <taxon>Pseudomonadota</taxon>
        <taxon>Alphaproteobacteria</taxon>
        <taxon>Rhodobacterales</taxon>
        <taxon>Roseobacteraceae</taxon>
        <taxon>Celeribacter</taxon>
    </lineage>
</organism>
<evidence type="ECO:0000256" key="2">
    <source>
        <dbReference type="ARBA" id="ARBA00023015"/>
    </source>
</evidence>
<evidence type="ECO:0000256" key="1">
    <source>
        <dbReference type="ARBA" id="ARBA00022491"/>
    </source>
</evidence>
<feature type="domain" description="HTH lacI-type" evidence="6">
    <location>
        <begin position="12"/>
        <end position="66"/>
    </location>
</feature>
<evidence type="ECO:0000259" key="6">
    <source>
        <dbReference type="PROSITE" id="PS50932"/>
    </source>
</evidence>
<dbReference type="GO" id="GO:0000976">
    <property type="term" value="F:transcription cis-regulatory region binding"/>
    <property type="evidence" value="ECO:0007669"/>
    <property type="project" value="TreeGrafter"/>
</dbReference>
<keyword evidence="1" id="KW-0678">Repressor</keyword>
<dbReference type="CDD" id="cd01392">
    <property type="entry name" value="HTH_LacI"/>
    <property type="match status" value="1"/>
</dbReference>
<dbReference type="AlphaFoldDB" id="A0A1I3U8Z7"/>
<dbReference type="InterPro" id="IPR000843">
    <property type="entry name" value="HTH_LacI"/>
</dbReference>
<evidence type="ECO:0000256" key="3">
    <source>
        <dbReference type="ARBA" id="ARBA00023125"/>
    </source>
</evidence>
<dbReference type="GO" id="GO:0003700">
    <property type="term" value="F:DNA-binding transcription factor activity"/>
    <property type="evidence" value="ECO:0007669"/>
    <property type="project" value="TreeGrafter"/>
</dbReference>
<name>A0A1I3U8Z7_9RHOB</name>
<dbReference type="Pfam" id="PF00356">
    <property type="entry name" value="LacI"/>
    <property type="match status" value="1"/>
</dbReference>
<evidence type="ECO:0000256" key="5">
    <source>
        <dbReference type="SAM" id="MobiDB-lite"/>
    </source>
</evidence>
<evidence type="ECO:0000313" key="8">
    <source>
        <dbReference type="Proteomes" id="UP000183299"/>
    </source>
</evidence>
<keyword evidence="3" id="KW-0238">DNA-binding</keyword>
<dbReference type="PANTHER" id="PTHR30146:SF95">
    <property type="entry name" value="RIBOSE OPERON REPRESSOR"/>
    <property type="match status" value="1"/>
</dbReference>
<dbReference type="EMBL" id="FORY01000010">
    <property type="protein sequence ID" value="SFJ78326.1"/>
    <property type="molecule type" value="Genomic_DNA"/>
</dbReference>
<keyword evidence="2" id="KW-0805">Transcription regulation</keyword>
<dbReference type="SUPFAM" id="SSF47413">
    <property type="entry name" value="lambda repressor-like DNA-binding domains"/>
    <property type="match status" value="1"/>
</dbReference>
<dbReference type="Proteomes" id="UP000183299">
    <property type="component" value="Unassembled WGS sequence"/>
</dbReference>
<keyword evidence="4" id="KW-0804">Transcription</keyword>
<proteinExistence type="predicted"/>
<dbReference type="STRING" id="576117.SAMN04488138_11079"/>
<evidence type="ECO:0000313" key="7">
    <source>
        <dbReference type="EMBL" id="SFJ78326.1"/>
    </source>
</evidence>
<protein>
    <submittedName>
        <fullName evidence="7">Transcriptional regulator, LacI family</fullName>
    </submittedName>
</protein>
<evidence type="ECO:0000256" key="4">
    <source>
        <dbReference type="ARBA" id="ARBA00023163"/>
    </source>
</evidence>
<keyword evidence="8" id="KW-1185">Reference proteome</keyword>
<accession>A0A1I3U8Z7</accession>
<feature type="region of interest" description="Disordered" evidence="5">
    <location>
        <begin position="318"/>
        <end position="343"/>
    </location>
</feature>
<dbReference type="SMART" id="SM00354">
    <property type="entry name" value="HTH_LACI"/>
    <property type="match status" value="1"/>
</dbReference>
<dbReference type="Gene3D" id="1.10.260.40">
    <property type="entry name" value="lambda repressor-like DNA-binding domains"/>
    <property type="match status" value="1"/>
</dbReference>
<dbReference type="PANTHER" id="PTHR30146">
    <property type="entry name" value="LACI-RELATED TRANSCRIPTIONAL REPRESSOR"/>
    <property type="match status" value="1"/>
</dbReference>
<dbReference type="Pfam" id="PF13377">
    <property type="entry name" value="Peripla_BP_3"/>
    <property type="match status" value="1"/>
</dbReference>
<dbReference type="InterPro" id="IPR028082">
    <property type="entry name" value="Peripla_BP_I"/>
</dbReference>
<reference evidence="7 8" key="1">
    <citation type="submission" date="2016-10" db="EMBL/GenBank/DDBJ databases">
        <authorList>
            <person name="de Groot N.N."/>
        </authorList>
    </citation>
    <scope>NUCLEOTIDE SEQUENCE [LARGE SCALE GENOMIC DNA]</scope>
    <source>
        <strain evidence="7 8">CGMCC 1.8891</strain>
    </source>
</reference>